<dbReference type="Pfam" id="PF12796">
    <property type="entry name" value="Ank_2"/>
    <property type="match status" value="2"/>
</dbReference>
<gene>
    <name evidence="4" type="ORF">SPPG_02571</name>
</gene>
<dbReference type="OrthoDB" id="2118844at2759"/>
<dbReference type="PROSITE" id="PS50088">
    <property type="entry name" value="ANK_REPEAT"/>
    <property type="match status" value="2"/>
</dbReference>
<proteinExistence type="predicted"/>
<dbReference type="eggNOG" id="KOG4177">
    <property type="taxonomic scope" value="Eukaryota"/>
</dbReference>
<organism evidence="4 5">
    <name type="scientific">Spizellomyces punctatus (strain DAOM BR117)</name>
    <dbReference type="NCBI Taxonomy" id="645134"/>
    <lineage>
        <taxon>Eukaryota</taxon>
        <taxon>Fungi</taxon>
        <taxon>Fungi incertae sedis</taxon>
        <taxon>Chytridiomycota</taxon>
        <taxon>Chytridiomycota incertae sedis</taxon>
        <taxon>Chytridiomycetes</taxon>
        <taxon>Spizellomycetales</taxon>
        <taxon>Spizellomycetaceae</taxon>
        <taxon>Spizellomyces</taxon>
    </lineage>
</organism>
<keyword evidence="5" id="KW-1185">Reference proteome</keyword>
<name>A0A0L0HM00_SPIPD</name>
<dbReference type="Gene3D" id="1.25.40.20">
    <property type="entry name" value="Ankyrin repeat-containing domain"/>
    <property type="match status" value="1"/>
</dbReference>
<dbReference type="PANTHER" id="PTHR24171">
    <property type="entry name" value="ANKYRIN REPEAT DOMAIN-CONTAINING PROTEIN 39-RELATED"/>
    <property type="match status" value="1"/>
</dbReference>
<keyword evidence="1" id="KW-0677">Repeat</keyword>
<dbReference type="Proteomes" id="UP000053201">
    <property type="component" value="Unassembled WGS sequence"/>
</dbReference>
<dbReference type="EMBL" id="KQ257453">
    <property type="protein sequence ID" value="KND02068.1"/>
    <property type="molecule type" value="Genomic_DNA"/>
</dbReference>
<dbReference type="GO" id="GO:0004842">
    <property type="term" value="F:ubiquitin-protein transferase activity"/>
    <property type="evidence" value="ECO:0007669"/>
    <property type="project" value="TreeGrafter"/>
</dbReference>
<dbReference type="InParanoid" id="A0A0L0HM00"/>
<evidence type="ECO:0000256" key="2">
    <source>
        <dbReference type="ARBA" id="ARBA00023043"/>
    </source>
</evidence>
<accession>A0A0L0HM00</accession>
<dbReference type="InterPro" id="IPR002110">
    <property type="entry name" value="Ankyrin_rpt"/>
</dbReference>
<dbReference type="InterPro" id="IPR036770">
    <property type="entry name" value="Ankyrin_rpt-contain_sf"/>
</dbReference>
<dbReference type="AlphaFoldDB" id="A0A0L0HM00"/>
<feature type="repeat" description="ANK" evidence="3">
    <location>
        <begin position="71"/>
        <end position="99"/>
    </location>
</feature>
<dbReference type="VEuPathDB" id="FungiDB:SPPG_02571"/>
<dbReference type="PROSITE" id="PS50297">
    <property type="entry name" value="ANK_REP_REGION"/>
    <property type="match status" value="2"/>
</dbReference>
<dbReference type="GO" id="GO:0085020">
    <property type="term" value="P:protein K6-linked ubiquitination"/>
    <property type="evidence" value="ECO:0007669"/>
    <property type="project" value="TreeGrafter"/>
</dbReference>
<dbReference type="RefSeq" id="XP_016610107.1">
    <property type="nucleotide sequence ID" value="XM_016750852.1"/>
</dbReference>
<feature type="repeat" description="ANK" evidence="3">
    <location>
        <begin position="127"/>
        <end position="159"/>
    </location>
</feature>
<sequence length="247" mass="27343">MHIQPTKRSRPRSFSEPIKWSSIVKMPASTWTRLWDKRSIDFGLHAACSAGDIGWVKFALDNGQSVNAVFHGMTPLHVAAGQGDIGVIRLLIQRGAYVNGPRLSKTRSADNLNDLYHQPEGSSLTIRGQTALHFAAANGHLEVVRELLVHGACPTIRDEFNCSSIDVAAAVGRRDIVDVLLRTAQAWDTKERDIDRQSVQSRKSGNEGRSKRISLWGARRNSFLERPYRFSLKPIIPSGRVVPVAAS</sequence>
<protein>
    <submittedName>
        <fullName evidence="4">Uncharacterized protein</fullName>
    </submittedName>
</protein>
<evidence type="ECO:0000313" key="4">
    <source>
        <dbReference type="EMBL" id="KND02068.1"/>
    </source>
</evidence>
<keyword evidence="2 3" id="KW-0040">ANK repeat</keyword>
<evidence type="ECO:0000256" key="3">
    <source>
        <dbReference type="PROSITE-ProRule" id="PRU00023"/>
    </source>
</evidence>
<dbReference type="GeneID" id="27686146"/>
<evidence type="ECO:0000256" key="1">
    <source>
        <dbReference type="ARBA" id="ARBA00022737"/>
    </source>
</evidence>
<reference evidence="4 5" key="1">
    <citation type="submission" date="2009-08" db="EMBL/GenBank/DDBJ databases">
        <title>The Genome Sequence of Spizellomyces punctatus strain DAOM BR117.</title>
        <authorList>
            <consortium name="The Broad Institute Genome Sequencing Platform"/>
            <person name="Russ C."/>
            <person name="Cuomo C."/>
            <person name="Shea T."/>
            <person name="Young S.K."/>
            <person name="Zeng Q."/>
            <person name="Koehrsen M."/>
            <person name="Haas B."/>
            <person name="Borodovsky M."/>
            <person name="Guigo R."/>
            <person name="Alvarado L."/>
            <person name="Berlin A."/>
            <person name="Bochicchio J."/>
            <person name="Borenstein D."/>
            <person name="Chapman S."/>
            <person name="Chen Z."/>
            <person name="Engels R."/>
            <person name="Freedman E."/>
            <person name="Gellesch M."/>
            <person name="Goldberg J."/>
            <person name="Griggs A."/>
            <person name="Gujja S."/>
            <person name="Heiman D."/>
            <person name="Hepburn T."/>
            <person name="Howarth C."/>
            <person name="Jen D."/>
            <person name="Larson L."/>
            <person name="Lewis B."/>
            <person name="Mehta T."/>
            <person name="Park D."/>
            <person name="Pearson M."/>
            <person name="Roberts A."/>
            <person name="Saif S."/>
            <person name="Shenoy N."/>
            <person name="Sisk P."/>
            <person name="Stolte C."/>
            <person name="Sykes S."/>
            <person name="Thomson T."/>
            <person name="Walk T."/>
            <person name="White J."/>
            <person name="Yandava C."/>
            <person name="Burger G."/>
            <person name="Gray M.W."/>
            <person name="Holland P.W.H."/>
            <person name="King N."/>
            <person name="Lang F.B.F."/>
            <person name="Roger A.J."/>
            <person name="Ruiz-Trillo I."/>
            <person name="Lander E."/>
            <person name="Nusbaum C."/>
        </authorList>
    </citation>
    <scope>NUCLEOTIDE SEQUENCE [LARGE SCALE GENOMIC DNA]</scope>
    <source>
        <strain evidence="4 5">DAOM BR117</strain>
    </source>
</reference>
<dbReference type="STRING" id="645134.A0A0L0HM00"/>
<dbReference type="SMART" id="SM00248">
    <property type="entry name" value="ANK"/>
    <property type="match status" value="4"/>
</dbReference>
<dbReference type="PANTHER" id="PTHR24171:SF8">
    <property type="entry name" value="BRCA1-ASSOCIATED RING DOMAIN PROTEIN 1"/>
    <property type="match status" value="1"/>
</dbReference>
<dbReference type="SUPFAM" id="SSF48403">
    <property type="entry name" value="Ankyrin repeat"/>
    <property type="match status" value="1"/>
</dbReference>
<evidence type="ECO:0000313" key="5">
    <source>
        <dbReference type="Proteomes" id="UP000053201"/>
    </source>
</evidence>